<evidence type="ECO:0000256" key="1">
    <source>
        <dbReference type="ARBA" id="ARBA00004651"/>
    </source>
</evidence>
<reference evidence="9 10" key="1">
    <citation type="journal article" date="2016" name="Nat. Commun.">
        <title>Thousands of microbial genomes shed light on interconnected biogeochemical processes in an aquifer system.</title>
        <authorList>
            <person name="Anantharaman K."/>
            <person name="Brown C.T."/>
            <person name="Hug L.A."/>
            <person name="Sharon I."/>
            <person name="Castelle C.J."/>
            <person name="Probst A.J."/>
            <person name="Thomas B.C."/>
            <person name="Singh A."/>
            <person name="Wilkins M.J."/>
            <person name="Karaoz U."/>
            <person name="Brodie E.L."/>
            <person name="Williams K.H."/>
            <person name="Hubbard S.S."/>
            <person name="Banfield J.F."/>
        </authorList>
    </citation>
    <scope>NUCLEOTIDE SEQUENCE [LARGE SCALE GENOMIC DNA]</scope>
</reference>
<dbReference type="PANTHER" id="PTHR30250">
    <property type="entry name" value="PST FAMILY PREDICTED COLANIC ACID TRANSPORTER"/>
    <property type="match status" value="1"/>
</dbReference>
<dbReference type="InterPro" id="IPR004268">
    <property type="entry name" value="MurJ"/>
</dbReference>
<evidence type="ECO:0000256" key="5">
    <source>
        <dbReference type="ARBA" id="ARBA00022984"/>
    </source>
</evidence>
<protein>
    <submittedName>
        <fullName evidence="9">Uncharacterized protein</fullName>
    </submittedName>
</protein>
<dbReference type="Proteomes" id="UP000179275">
    <property type="component" value="Unassembled WGS sequence"/>
</dbReference>
<name>A0A1F6W235_9BACT</name>
<feature type="transmembrane region" description="Helical" evidence="8">
    <location>
        <begin position="175"/>
        <end position="195"/>
    </location>
</feature>
<feature type="transmembrane region" description="Helical" evidence="8">
    <location>
        <begin position="63"/>
        <end position="83"/>
    </location>
</feature>
<dbReference type="GO" id="GO:0009252">
    <property type="term" value="P:peptidoglycan biosynthetic process"/>
    <property type="evidence" value="ECO:0007669"/>
    <property type="project" value="UniProtKB-KW"/>
</dbReference>
<keyword evidence="5" id="KW-0573">Peptidoglycan synthesis</keyword>
<feature type="transmembrane region" description="Helical" evidence="8">
    <location>
        <begin position="150"/>
        <end position="169"/>
    </location>
</feature>
<dbReference type="GO" id="GO:0005886">
    <property type="term" value="C:plasma membrane"/>
    <property type="evidence" value="ECO:0007669"/>
    <property type="project" value="UniProtKB-SubCell"/>
</dbReference>
<evidence type="ECO:0000313" key="10">
    <source>
        <dbReference type="Proteomes" id="UP000179275"/>
    </source>
</evidence>
<keyword evidence="7 8" id="KW-0472">Membrane</keyword>
<evidence type="ECO:0000313" key="9">
    <source>
        <dbReference type="EMBL" id="OGI75894.1"/>
    </source>
</evidence>
<feature type="transmembrane region" description="Helical" evidence="8">
    <location>
        <begin position="31"/>
        <end position="51"/>
    </location>
</feature>
<evidence type="ECO:0000256" key="4">
    <source>
        <dbReference type="ARBA" id="ARBA00022960"/>
    </source>
</evidence>
<keyword evidence="6 8" id="KW-1133">Transmembrane helix</keyword>
<accession>A0A1F6W235</accession>
<evidence type="ECO:0000256" key="2">
    <source>
        <dbReference type="ARBA" id="ARBA00022475"/>
    </source>
</evidence>
<dbReference type="PANTHER" id="PTHR30250:SF11">
    <property type="entry name" value="O-ANTIGEN TRANSPORTER-RELATED"/>
    <property type="match status" value="1"/>
</dbReference>
<keyword evidence="2" id="KW-1003">Cell membrane</keyword>
<keyword evidence="4" id="KW-0133">Cell shape</keyword>
<dbReference type="GO" id="GO:0008360">
    <property type="term" value="P:regulation of cell shape"/>
    <property type="evidence" value="ECO:0007669"/>
    <property type="project" value="UniProtKB-KW"/>
</dbReference>
<evidence type="ECO:0000256" key="6">
    <source>
        <dbReference type="ARBA" id="ARBA00022989"/>
    </source>
</evidence>
<keyword evidence="3 8" id="KW-0812">Transmembrane</keyword>
<gene>
    <name evidence="9" type="ORF">A3C67_03440</name>
</gene>
<comment type="caution">
    <text evidence="9">The sequence shown here is derived from an EMBL/GenBank/DDBJ whole genome shotgun (WGS) entry which is preliminary data.</text>
</comment>
<evidence type="ECO:0000256" key="8">
    <source>
        <dbReference type="SAM" id="Phobius"/>
    </source>
</evidence>
<feature type="transmembrane region" description="Helical" evidence="8">
    <location>
        <begin position="95"/>
        <end position="113"/>
    </location>
</feature>
<dbReference type="AlphaFoldDB" id="A0A1F6W235"/>
<proteinExistence type="predicted"/>
<sequence>MIASASFPLMARLANKDNEKFKVVLEKTLEVFMLIGIPITFGGLILANQIIPLVFGQAYLEAIPVFQILMIMLLVSFPLILLINSIFVYNQQKKLVAANIFGVIMNVILNFFLIPKFGITGAAVATLASTSMIAWTMWRKMKKINNFEILPTLKTVILPVMVMSLIILILKYFGIGVIFNIIISSAVYFWVLFSIKRSIFTELKEIMGG</sequence>
<dbReference type="InterPro" id="IPR050833">
    <property type="entry name" value="Poly_Biosynth_Transport"/>
</dbReference>
<evidence type="ECO:0000256" key="7">
    <source>
        <dbReference type="ARBA" id="ARBA00023136"/>
    </source>
</evidence>
<feature type="transmembrane region" description="Helical" evidence="8">
    <location>
        <begin position="119"/>
        <end position="138"/>
    </location>
</feature>
<comment type="subcellular location">
    <subcellularLocation>
        <location evidence="1">Cell membrane</location>
        <topology evidence="1">Multi-pass membrane protein</topology>
    </subcellularLocation>
</comment>
<dbReference type="EMBL" id="MFUG01000014">
    <property type="protein sequence ID" value="OGI75894.1"/>
    <property type="molecule type" value="Genomic_DNA"/>
</dbReference>
<organism evidence="9 10">
    <name type="scientific">Candidatus Nomurabacteria bacterium RIFCSPHIGHO2_02_FULL_42_19</name>
    <dbReference type="NCBI Taxonomy" id="1801756"/>
    <lineage>
        <taxon>Bacteria</taxon>
        <taxon>Candidatus Nomuraibacteriota</taxon>
    </lineage>
</organism>
<evidence type="ECO:0000256" key="3">
    <source>
        <dbReference type="ARBA" id="ARBA00022692"/>
    </source>
</evidence>
<dbReference type="Pfam" id="PF03023">
    <property type="entry name" value="MurJ"/>
    <property type="match status" value="1"/>
</dbReference>
<dbReference type="STRING" id="1801756.A3C67_03440"/>